<dbReference type="GO" id="GO:0009401">
    <property type="term" value="P:phosphoenolpyruvate-dependent sugar phosphotransferase system"/>
    <property type="evidence" value="ECO:0007669"/>
    <property type="project" value="TreeGrafter"/>
</dbReference>
<dbReference type="SUPFAM" id="SSF53697">
    <property type="entry name" value="SIS domain"/>
    <property type="match status" value="1"/>
</dbReference>
<dbReference type="Pfam" id="PF01380">
    <property type="entry name" value="SIS"/>
    <property type="match status" value="1"/>
</dbReference>
<protein>
    <submittedName>
        <fullName evidence="3">Galactosamine 6-phosphate isomerase AgaS</fullName>
    </submittedName>
</protein>
<feature type="domain" description="SIS" evidence="2">
    <location>
        <begin position="47"/>
        <end position="198"/>
    </location>
</feature>
<dbReference type="GO" id="GO:1901135">
    <property type="term" value="P:carbohydrate derivative metabolic process"/>
    <property type="evidence" value="ECO:0007669"/>
    <property type="project" value="InterPro"/>
</dbReference>
<dbReference type="InterPro" id="IPR046348">
    <property type="entry name" value="SIS_dom_sf"/>
</dbReference>
<dbReference type="OrthoDB" id="9779207at2"/>
<dbReference type="AlphaFoldDB" id="A0A1I0YH07"/>
<dbReference type="CDD" id="cd05008">
    <property type="entry name" value="SIS_GlmS_GlmD_1"/>
    <property type="match status" value="1"/>
</dbReference>
<dbReference type="PROSITE" id="PS51464">
    <property type="entry name" value="SIS"/>
    <property type="match status" value="1"/>
</dbReference>
<dbReference type="PANTHER" id="PTHR32502">
    <property type="entry name" value="N-ACETYLGALACTOSAMINE PERMEASE II COMPONENT-RELATED"/>
    <property type="match status" value="1"/>
</dbReference>
<keyword evidence="1" id="KW-0677">Repeat</keyword>
<keyword evidence="4" id="KW-1185">Reference proteome</keyword>
<dbReference type="EMBL" id="FOKI01000013">
    <property type="protein sequence ID" value="SFB12614.1"/>
    <property type="molecule type" value="Genomic_DNA"/>
</dbReference>
<dbReference type="GO" id="GO:0097367">
    <property type="term" value="F:carbohydrate derivative binding"/>
    <property type="evidence" value="ECO:0007669"/>
    <property type="project" value="InterPro"/>
</dbReference>
<evidence type="ECO:0000259" key="2">
    <source>
        <dbReference type="PROSITE" id="PS51464"/>
    </source>
</evidence>
<reference evidence="3 4" key="1">
    <citation type="submission" date="2016-10" db="EMBL/GenBank/DDBJ databases">
        <authorList>
            <person name="de Groot N.N."/>
        </authorList>
    </citation>
    <scope>NUCLEOTIDE SEQUENCE [LARGE SCALE GENOMIC DNA]</scope>
    <source>
        <strain evidence="3 4">DSM 12271</strain>
    </source>
</reference>
<name>A0A1I0YH07_9CLOT</name>
<organism evidence="3 4">
    <name type="scientific">Clostridium frigidicarnis</name>
    <dbReference type="NCBI Taxonomy" id="84698"/>
    <lineage>
        <taxon>Bacteria</taxon>
        <taxon>Bacillati</taxon>
        <taxon>Bacillota</taxon>
        <taxon>Clostridia</taxon>
        <taxon>Eubacteriales</taxon>
        <taxon>Clostridiaceae</taxon>
        <taxon>Clostridium</taxon>
    </lineage>
</organism>
<dbReference type="Proteomes" id="UP000198619">
    <property type="component" value="Unassembled WGS sequence"/>
</dbReference>
<evidence type="ECO:0000313" key="4">
    <source>
        <dbReference type="Proteomes" id="UP000198619"/>
    </source>
</evidence>
<dbReference type="Gene3D" id="3.40.50.10490">
    <property type="entry name" value="Glucose-6-phosphate isomerase like protein, domain 1"/>
    <property type="match status" value="2"/>
</dbReference>
<gene>
    <name evidence="3" type="ORF">SAMN04488528_101335</name>
</gene>
<dbReference type="STRING" id="84698.SAMN04488528_101335"/>
<accession>A0A1I0YH07</accession>
<dbReference type="PANTHER" id="PTHR32502:SF3">
    <property type="entry name" value="D-GALACTOSAMINE-6-PHOSPHATE DEAMINASE AGAS-RELATED"/>
    <property type="match status" value="1"/>
</dbReference>
<dbReference type="GO" id="GO:0016853">
    <property type="term" value="F:isomerase activity"/>
    <property type="evidence" value="ECO:0007669"/>
    <property type="project" value="UniProtKB-KW"/>
</dbReference>
<evidence type="ECO:0000313" key="3">
    <source>
        <dbReference type="EMBL" id="SFB12614.1"/>
    </source>
</evidence>
<dbReference type="InterPro" id="IPR035466">
    <property type="entry name" value="GlmS/AgaS_SIS"/>
</dbReference>
<keyword evidence="3" id="KW-0413">Isomerase</keyword>
<proteinExistence type="predicted"/>
<dbReference type="InterPro" id="IPR001347">
    <property type="entry name" value="SIS_dom"/>
</dbReference>
<evidence type="ECO:0000256" key="1">
    <source>
        <dbReference type="ARBA" id="ARBA00022737"/>
    </source>
</evidence>
<dbReference type="GO" id="GO:0005886">
    <property type="term" value="C:plasma membrane"/>
    <property type="evidence" value="ECO:0007669"/>
    <property type="project" value="TreeGrafter"/>
</dbReference>
<dbReference type="RefSeq" id="WP_090040995.1">
    <property type="nucleotide sequence ID" value="NZ_FOKI01000013.1"/>
</dbReference>
<dbReference type="InterPro" id="IPR050303">
    <property type="entry name" value="GatZ_KbaZ_carbometab"/>
</dbReference>
<sequence length="388" mass="43753">MYFGIEDEKLSDLGGIYTAKEISQQPKTWLKTYNIINENKKSIKKFLNDKVKSDTKIILTGAGTSAYVGDTVELYLKNKLNIEVQSVATTDLVSNPEYYIKKDIKTLLISFARSGNSPESIGVYDLFQENIKDISQLVITCNREGELAKKASQSKNSLCLLMPEESNDKGFAMTSSFSCMMLALILIFDIDNIDNNKTYLDIIVSNGGNIIENKWKEILSLVDYNCDRVVYLGSGILKGLSKEMALKNLELTSGRVETIWESVLGFRHGPKSIINDNTLVIVMNSMNKYTNLYDMDLMKEIYSDSGNHKLCAVTYGKYKDMTKFCNKHIEINGEPIPEIYCVFSFMLIGQIFGFLNSLRVNISPDNPRIDGTVNRVVKGVNIYNYKSV</sequence>